<evidence type="ECO:0000256" key="1">
    <source>
        <dbReference type="SAM" id="Coils"/>
    </source>
</evidence>
<sequence length="95" mass="11107">MSMKDDYIKRLQAQLDVWDAEIQKLKAQAEVAKADARLEYHKQLEELKKQRQQAQQRLTELREASNSAWDDLKAGADRAWDSMADAIKSARERFK</sequence>
<name>A0A917ZA08_9GAMM</name>
<evidence type="ECO:0000313" key="3">
    <source>
        <dbReference type="Proteomes" id="UP000599578"/>
    </source>
</evidence>
<proteinExistence type="predicted"/>
<gene>
    <name evidence="2" type="ORF">GCM10011348_12390</name>
</gene>
<accession>A0A917ZA08</accession>
<dbReference type="EMBL" id="BMLT01000003">
    <property type="protein sequence ID" value="GGO79051.1"/>
    <property type="molecule type" value="Genomic_DNA"/>
</dbReference>
<evidence type="ECO:0000313" key="2">
    <source>
        <dbReference type="EMBL" id="GGO79051.1"/>
    </source>
</evidence>
<reference evidence="2 3" key="1">
    <citation type="journal article" date="2014" name="Int. J. Syst. Evol. Microbiol.">
        <title>Complete genome sequence of Corynebacterium casei LMG S-19264T (=DSM 44701T), isolated from a smear-ripened cheese.</title>
        <authorList>
            <consortium name="US DOE Joint Genome Institute (JGI-PGF)"/>
            <person name="Walter F."/>
            <person name="Albersmeier A."/>
            <person name="Kalinowski J."/>
            <person name="Ruckert C."/>
        </authorList>
    </citation>
    <scope>NUCLEOTIDE SEQUENCE [LARGE SCALE GENOMIC DNA]</scope>
    <source>
        <strain evidence="2 3">CGMCC 1.7286</strain>
    </source>
</reference>
<comment type="caution">
    <text evidence="2">The sequence shown here is derived from an EMBL/GenBank/DDBJ whole genome shotgun (WGS) entry which is preliminary data.</text>
</comment>
<evidence type="ECO:0008006" key="4">
    <source>
        <dbReference type="Google" id="ProtNLM"/>
    </source>
</evidence>
<organism evidence="2 3">
    <name type="scientific">Marinobacterium nitratireducens</name>
    <dbReference type="NCBI Taxonomy" id="518897"/>
    <lineage>
        <taxon>Bacteria</taxon>
        <taxon>Pseudomonadati</taxon>
        <taxon>Pseudomonadota</taxon>
        <taxon>Gammaproteobacteria</taxon>
        <taxon>Oceanospirillales</taxon>
        <taxon>Oceanospirillaceae</taxon>
        <taxon>Marinobacterium</taxon>
    </lineage>
</organism>
<protein>
    <recommendedName>
        <fullName evidence="4">Coiled coil domain-containing protein</fullName>
    </recommendedName>
</protein>
<dbReference type="Proteomes" id="UP000599578">
    <property type="component" value="Unassembled WGS sequence"/>
</dbReference>
<keyword evidence="1" id="KW-0175">Coiled coil</keyword>
<keyword evidence="3" id="KW-1185">Reference proteome</keyword>
<dbReference type="AlphaFoldDB" id="A0A917ZA08"/>
<dbReference type="RefSeq" id="WP_188859545.1">
    <property type="nucleotide sequence ID" value="NZ_BMLT01000003.1"/>
</dbReference>
<feature type="coiled-coil region" evidence="1">
    <location>
        <begin position="8"/>
        <end position="64"/>
    </location>
</feature>